<dbReference type="EMBL" id="CAXITT010000187">
    <property type="protein sequence ID" value="CAL1534980.1"/>
    <property type="molecule type" value="Genomic_DNA"/>
</dbReference>
<evidence type="ECO:0000313" key="2">
    <source>
        <dbReference type="Proteomes" id="UP001497497"/>
    </source>
</evidence>
<name>A0AAV2HLP3_LYMST</name>
<dbReference type="InterPro" id="IPR001370">
    <property type="entry name" value="BIR_rpt"/>
</dbReference>
<reference evidence="1 2" key="1">
    <citation type="submission" date="2024-04" db="EMBL/GenBank/DDBJ databases">
        <authorList>
            <consortium name="Genoscope - CEA"/>
            <person name="William W."/>
        </authorList>
    </citation>
    <scope>NUCLEOTIDE SEQUENCE [LARGE SCALE GENOMIC DNA]</scope>
</reference>
<proteinExistence type="predicted"/>
<dbReference type="AlphaFoldDB" id="A0AAV2HLP3"/>
<sequence length="213" mass="23932">MSSRQELNLMRNSLQRLVSFRYVGHLLERQDGGLGHFAAKLAKDGFFHKDNGVMCIGCKKRTSFEDLHHLGEPFHNGTCPIEEEDNDMTYIQQFMGGPQTDDAITDGSPSDILDDIGVKVKHDPGEVKHDPDFTSLATRLSSFKNVTWAKEGRGDRLARHGLYYFGVGDTLRCFQCKLQFSCVSDIGVERILHRHRQDSPACSHDSTTNEESG</sequence>
<accession>A0AAV2HLP3</accession>
<keyword evidence="2" id="KW-1185">Reference proteome</keyword>
<dbReference type="SMART" id="SM00238">
    <property type="entry name" value="BIR"/>
    <property type="match status" value="1"/>
</dbReference>
<evidence type="ECO:0000313" key="1">
    <source>
        <dbReference type="EMBL" id="CAL1534980.1"/>
    </source>
</evidence>
<dbReference type="PROSITE" id="PS50143">
    <property type="entry name" value="BIR_REPEAT_2"/>
    <property type="match status" value="1"/>
</dbReference>
<dbReference type="Pfam" id="PF00653">
    <property type="entry name" value="BIR"/>
    <property type="match status" value="1"/>
</dbReference>
<gene>
    <name evidence="1" type="ORF">GSLYS_00008940001</name>
</gene>
<comment type="caution">
    <text evidence="1">The sequence shown here is derived from an EMBL/GenBank/DDBJ whole genome shotgun (WGS) entry which is preliminary data.</text>
</comment>
<dbReference type="Gene3D" id="1.10.1170.10">
    <property type="entry name" value="Inhibitor Of Apoptosis Protein (2mihbC-IAP-1), Chain A"/>
    <property type="match status" value="1"/>
</dbReference>
<protein>
    <submittedName>
        <fullName evidence="1">Uncharacterized protein</fullName>
    </submittedName>
</protein>
<dbReference type="SUPFAM" id="SSF57924">
    <property type="entry name" value="Inhibitor of apoptosis (IAP) repeat"/>
    <property type="match status" value="1"/>
</dbReference>
<dbReference type="Proteomes" id="UP001497497">
    <property type="component" value="Unassembled WGS sequence"/>
</dbReference>
<organism evidence="1 2">
    <name type="scientific">Lymnaea stagnalis</name>
    <name type="common">Great pond snail</name>
    <name type="synonym">Helix stagnalis</name>
    <dbReference type="NCBI Taxonomy" id="6523"/>
    <lineage>
        <taxon>Eukaryota</taxon>
        <taxon>Metazoa</taxon>
        <taxon>Spiralia</taxon>
        <taxon>Lophotrochozoa</taxon>
        <taxon>Mollusca</taxon>
        <taxon>Gastropoda</taxon>
        <taxon>Heterobranchia</taxon>
        <taxon>Euthyneura</taxon>
        <taxon>Panpulmonata</taxon>
        <taxon>Hygrophila</taxon>
        <taxon>Lymnaeoidea</taxon>
        <taxon>Lymnaeidae</taxon>
        <taxon>Lymnaea</taxon>
    </lineage>
</organism>